<keyword evidence="5 9" id="KW-0028">Amino-acid biosynthesis</keyword>
<dbReference type="NCBIfam" id="NF002877">
    <property type="entry name" value="PRK03317.1"/>
    <property type="match status" value="1"/>
</dbReference>
<evidence type="ECO:0000259" key="10">
    <source>
        <dbReference type="Pfam" id="PF00155"/>
    </source>
</evidence>
<organism evidence="11 12">
    <name type="scientific">Arthrobacter flavus</name>
    <dbReference type="NCBI Taxonomy" id="95172"/>
    <lineage>
        <taxon>Bacteria</taxon>
        <taxon>Bacillati</taxon>
        <taxon>Actinomycetota</taxon>
        <taxon>Actinomycetes</taxon>
        <taxon>Micrococcales</taxon>
        <taxon>Micrococcaceae</taxon>
        <taxon>Arthrobacter</taxon>
    </lineage>
</organism>
<dbReference type="Gene3D" id="3.90.1150.10">
    <property type="entry name" value="Aspartate Aminotransferase, domain 1"/>
    <property type="match status" value="1"/>
</dbReference>
<evidence type="ECO:0000256" key="7">
    <source>
        <dbReference type="ARBA" id="ARBA00022898"/>
    </source>
</evidence>
<dbReference type="EC" id="2.6.1.9" evidence="9"/>
<keyword evidence="4 9" id="KW-0032">Aminotransferase</keyword>
<protein>
    <recommendedName>
        <fullName evidence="9">Histidinol-phosphate aminotransferase</fullName>
        <ecNumber evidence="9">2.6.1.9</ecNumber>
    </recommendedName>
    <alternativeName>
        <fullName evidence="9">Imidazole acetol-phosphate transaminase</fullName>
    </alternativeName>
</protein>
<keyword evidence="8 9" id="KW-0368">Histidine biosynthesis</keyword>
<dbReference type="GO" id="GO:0004400">
    <property type="term" value="F:histidinol-phosphate transaminase activity"/>
    <property type="evidence" value="ECO:0007669"/>
    <property type="project" value="UniProtKB-EC"/>
</dbReference>
<dbReference type="InterPro" id="IPR015424">
    <property type="entry name" value="PyrdxlP-dep_Trfase"/>
</dbReference>
<dbReference type="InterPro" id="IPR001917">
    <property type="entry name" value="Aminotrans_II_pyridoxalP_BS"/>
</dbReference>
<reference evidence="12" key="1">
    <citation type="journal article" date="2019" name="Int. J. Syst. Evol. Microbiol.">
        <title>The Global Catalogue of Microorganisms (GCM) 10K type strain sequencing project: providing services to taxonomists for standard genome sequencing and annotation.</title>
        <authorList>
            <consortium name="The Broad Institute Genomics Platform"/>
            <consortium name="The Broad Institute Genome Sequencing Center for Infectious Disease"/>
            <person name="Wu L."/>
            <person name="Ma J."/>
        </authorList>
    </citation>
    <scope>NUCLEOTIDE SEQUENCE [LARGE SCALE GENOMIC DNA]</scope>
    <source>
        <strain evidence="12">JCM 11496</strain>
    </source>
</reference>
<comment type="subunit">
    <text evidence="3 9">Homodimer.</text>
</comment>
<keyword evidence="12" id="KW-1185">Reference proteome</keyword>
<evidence type="ECO:0000256" key="1">
    <source>
        <dbReference type="ARBA" id="ARBA00001933"/>
    </source>
</evidence>
<evidence type="ECO:0000256" key="9">
    <source>
        <dbReference type="HAMAP-Rule" id="MF_01023"/>
    </source>
</evidence>
<dbReference type="RefSeq" id="WP_343879319.1">
    <property type="nucleotide sequence ID" value="NZ_BAAAIJ010000036.1"/>
</dbReference>
<accession>A0ABW4Q9D6</accession>
<evidence type="ECO:0000256" key="5">
    <source>
        <dbReference type="ARBA" id="ARBA00022605"/>
    </source>
</evidence>
<dbReference type="InterPro" id="IPR004839">
    <property type="entry name" value="Aminotransferase_I/II_large"/>
</dbReference>
<dbReference type="PROSITE" id="PS00599">
    <property type="entry name" value="AA_TRANSFER_CLASS_2"/>
    <property type="match status" value="1"/>
</dbReference>
<dbReference type="Pfam" id="PF00155">
    <property type="entry name" value="Aminotran_1_2"/>
    <property type="match status" value="1"/>
</dbReference>
<proteinExistence type="inferred from homology"/>
<evidence type="ECO:0000256" key="4">
    <source>
        <dbReference type="ARBA" id="ARBA00022576"/>
    </source>
</evidence>
<gene>
    <name evidence="9" type="primary">hisC</name>
    <name evidence="11" type="ORF">ACFSFX_12220</name>
</gene>
<dbReference type="CDD" id="cd00609">
    <property type="entry name" value="AAT_like"/>
    <property type="match status" value="1"/>
</dbReference>
<evidence type="ECO:0000256" key="3">
    <source>
        <dbReference type="ARBA" id="ARBA00011738"/>
    </source>
</evidence>
<dbReference type="PANTHER" id="PTHR42885:SF2">
    <property type="entry name" value="HISTIDINOL-PHOSPHATE AMINOTRANSFERASE"/>
    <property type="match status" value="1"/>
</dbReference>
<evidence type="ECO:0000313" key="11">
    <source>
        <dbReference type="EMBL" id="MFD1847356.1"/>
    </source>
</evidence>
<comment type="pathway">
    <text evidence="9">Amino-acid biosynthesis; L-histidine biosynthesis; L-histidine from 5-phospho-alpha-D-ribose 1-diphosphate: step 7/9.</text>
</comment>
<keyword evidence="6 9" id="KW-0808">Transferase</keyword>
<dbReference type="Gene3D" id="3.40.640.10">
    <property type="entry name" value="Type I PLP-dependent aspartate aminotransferase-like (Major domain)"/>
    <property type="match status" value="1"/>
</dbReference>
<dbReference type="Proteomes" id="UP001597307">
    <property type="component" value="Unassembled WGS sequence"/>
</dbReference>
<comment type="caution">
    <text evidence="11">The sequence shown here is derived from an EMBL/GenBank/DDBJ whole genome shotgun (WGS) entry which is preliminary data.</text>
</comment>
<dbReference type="GO" id="GO:0016491">
    <property type="term" value="F:oxidoreductase activity"/>
    <property type="evidence" value="ECO:0007669"/>
    <property type="project" value="UniProtKB-KW"/>
</dbReference>
<comment type="similarity">
    <text evidence="2 9">Belongs to the class-II pyridoxal-phosphate-dependent aminotransferase family. Histidinol-phosphate aminotransferase subfamily.</text>
</comment>
<evidence type="ECO:0000256" key="2">
    <source>
        <dbReference type="ARBA" id="ARBA00007970"/>
    </source>
</evidence>
<dbReference type="PANTHER" id="PTHR42885">
    <property type="entry name" value="HISTIDINOL-PHOSPHATE AMINOTRANSFERASE-RELATED"/>
    <property type="match status" value="1"/>
</dbReference>
<keyword evidence="11" id="KW-0560">Oxidoreductase</keyword>
<comment type="cofactor">
    <cofactor evidence="1 9">
        <name>pyridoxal 5'-phosphate</name>
        <dbReference type="ChEBI" id="CHEBI:597326"/>
    </cofactor>
</comment>
<dbReference type="NCBIfam" id="TIGR01141">
    <property type="entry name" value="hisC"/>
    <property type="match status" value="1"/>
</dbReference>
<evidence type="ECO:0000313" key="12">
    <source>
        <dbReference type="Proteomes" id="UP001597307"/>
    </source>
</evidence>
<keyword evidence="7 9" id="KW-0663">Pyridoxal phosphate</keyword>
<name>A0ABW4Q9D6_9MICC</name>
<comment type="catalytic activity">
    <reaction evidence="9">
        <text>L-histidinol phosphate + 2-oxoglutarate = 3-(imidazol-4-yl)-2-oxopropyl phosphate + L-glutamate</text>
        <dbReference type="Rhea" id="RHEA:23744"/>
        <dbReference type="ChEBI" id="CHEBI:16810"/>
        <dbReference type="ChEBI" id="CHEBI:29985"/>
        <dbReference type="ChEBI" id="CHEBI:57766"/>
        <dbReference type="ChEBI" id="CHEBI:57980"/>
        <dbReference type="EC" id="2.6.1.9"/>
    </reaction>
</comment>
<dbReference type="InterPro" id="IPR015421">
    <property type="entry name" value="PyrdxlP-dep_Trfase_major"/>
</dbReference>
<dbReference type="HAMAP" id="MF_01023">
    <property type="entry name" value="HisC_aminotrans_2"/>
    <property type="match status" value="1"/>
</dbReference>
<dbReference type="InterPro" id="IPR015422">
    <property type="entry name" value="PyrdxlP-dep_Trfase_small"/>
</dbReference>
<feature type="domain" description="Aminotransferase class I/classII large" evidence="10">
    <location>
        <begin position="32"/>
        <end position="359"/>
    </location>
</feature>
<dbReference type="SUPFAM" id="SSF53383">
    <property type="entry name" value="PLP-dependent transferases"/>
    <property type="match status" value="1"/>
</dbReference>
<dbReference type="InterPro" id="IPR005861">
    <property type="entry name" value="HisP_aminotrans"/>
</dbReference>
<evidence type="ECO:0000256" key="6">
    <source>
        <dbReference type="ARBA" id="ARBA00022679"/>
    </source>
</evidence>
<sequence length="369" mass="39747">MSEQFERLSRLPLRDDLRGKHPYGAPQLDVPILLNVNENTYGVPDDVRQAIVEAVSREVVGLNRYPDREFTELRTNLARYLGHGLTPENLWAANGSNEVLQHLLQAFGGPGRSAIGFPPTYSMYPLLASSTGTRYIAGRGNEKFDLNAEDAAREVRQSGANLVFLCSPNNPSGSALGLDVVEAVYEASEDAQAIVIVDEAYAEFAHSGTVSALSLLAGRERLVVSRTMSKAFAMAGTRLGYLASAPEVADALRLVRLPYHLSAITQAAANAALTHSDLLLANVENIKVQRDRIVAGLLQLGLTPVPSDANFVLFGGLDDPHRIWQGLLDGGVLIRDVGIPGHLRVTAGTETETTVFLETLGALLERAVS</sequence>
<feature type="modified residue" description="N6-(pyridoxal phosphate)lysine" evidence="9">
    <location>
        <position position="230"/>
    </location>
</feature>
<evidence type="ECO:0000256" key="8">
    <source>
        <dbReference type="ARBA" id="ARBA00023102"/>
    </source>
</evidence>
<dbReference type="EMBL" id="JBHUGA010000052">
    <property type="protein sequence ID" value="MFD1847356.1"/>
    <property type="molecule type" value="Genomic_DNA"/>
</dbReference>